<evidence type="ECO:0000313" key="2">
    <source>
        <dbReference type="Proteomes" id="UP000242164"/>
    </source>
</evidence>
<sequence length="27" mass="3456">MKYAPFIPYYESEIYKNKIDYYKDLEM</sequence>
<evidence type="ECO:0000313" key="1">
    <source>
        <dbReference type="EMBL" id="SCL96036.1"/>
    </source>
</evidence>
<dbReference type="AlphaFoldDB" id="A0AAX2CJF9"/>
<proteinExistence type="predicted"/>
<name>A0AAX2CJF9_9BACI</name>
<dbReference type="EMBL" id="FMIK01000034">
    <property type="protein sequence ID" value="SCL96036.1"/>
    <property type="molecule type" value="Genomic_DNA"/>
</dbReference>
<dbReference type="Proteomes" id="UP000242164">
    <property type="component" value="Unassembled WGS sequence"/>
</dbReference>
<reference evidence="1 2" key="1">
    <citation type="submission" date="2016-08" db="EMBL/GenBank/DDBJ databases">
        <authorList>
            <person name="Loux V."/>
            <person name="Rue O."/>
        </authorList>
    </citation>
    <scope>NUCLEOTIDE SEQUENCE [LARGE SCALE GENOMIC DNA]</scope>
    <source>
        <strain evidence="1 2">AFSSA_08CEB44bac</strain>
    </source>
</reference>
<accession>A0AAX2CJF9</accession>
<protein>
    <submittedName>
        <fullName evidence="1">Uncharacterized protein</fullName>
    </submittedName>
</protein>
<gene>
    <name evidence="1" type="ORF">BCB44BAC_02690</name>
</gene>
<organism evidence="1 2">
    <name type="scientific">Bacillus cytotoxicus</name>
    <dbReference type="NCBI Taxonomy" id="580165"/>
    <lineage>
        <taxon>Bacteria</taxon>
        <taxon>Bacillati</taxon>
        <taxon>Bacillota</taxon>
        <taxon>Bacilli</taxon>
        <taxon>Bacillales</taxon>
        <taxon>Bacillaceae</taxon>
        <taxon>Bacillus</taxon>
        <taxon>Bacillus cereus group</taxon>
    </lineage>
</organism>
<comment type="caution">
    <text evidence="1">The sequence shown here is derived from an EMBL/GenBank/DDBJ whole genome shotgun (WGS) entry which is preliminary data.</text>
</comment>